<name>A0A1G6RZF3_NIADE</name>
<keyword evidence="2" id="KW-1185">Reference proteome</keyword>
<dbReference type="Proteomes" id="UP000198757">
    <property type="component" value="Unassembled WGS sequence"/>
</dbReference>
<gene>
    <name evidence="1" type="ORF">SAMN04487894_10613</name>
</gene>
<dbReference type="Pfam" id="PF04237">
    <property type="entry name" value="YjbR"/>
    <property type="match status" value="1"/>
</dbReference>
<accession>A0A1G6RZF3</accession>
<dbReference type="OrthoDB" id="277063at2"/>
<dbReference type="EMBL" id="FMZO01000006">
    <property type="protein sequence ID" value="SDD09774.1"/>
    <property type="molecule type" value="Genomic_DNA"/>
</dbReference>
<dbReference type="InterPro" id="IPR058532">
    <property type="entry name" value="YjbR/MT2646/Rv2570-like"/>
</dbReference>
<evidence type="ECO:0000313" key="1">
    <source>
        <dbReference type="EMBL" id="SDD09774.1"/>
    </source>
</evidence>
<proteinExistence type="predicted"/>
<dbReference type="STRING" id="1285928.SAMN04487894_10613"/>
<protein>
    <submittedName>
        <fullName evidence="1">YjbR protein</fullName>
    </submittedName>
</protein>
<dbReference type="SUPFAM" id="SSF142906">
    <property type="entry name" value="YjbR-like"/>
    <property type="match status" value="1"/>
</dbReference>
<dbReference type="InterPro" id="IPR038056">
    <property type="entry name" value="YjbR-like_sf"/>
</dbReference>
<dbReference type="AlphaFoldDB" id="A0A1G6RZF3"/>
<dbReference type="RefSeq" id="WP_090390342.1">
    <property type="nucleotide sequence ID" value="NZ_FMZO01000006.1"/>
</dbReference>
<organism evidence="1 2">
    <name type="scientific">Niabella drilacis (strain DSM 25811 / CCM 8410 / CCUG 62505 / LMG 26954 / E90)</name>
    <dbReference type="NCBI Taxonomy" id="1285928"/>
    <lineage>
        <taxon>Bacteria</taxon>
        <taxon>Pseudomonadati</taxon>
        <taxon>Bacteroidota</taxon>
        <taxon>Chitinophagia</taxon>
        <taxon>Chitinophagales</taxon>
        <taxon>Chitinophagaceae</taxon>
        <taxon>Niabella</taxon>
    </lineage>
</organism>
<reference evidence="2" key="1">
    <citation type="submission" date="2016-10" db="EMBL/GenBank/DDBJ databases">
        <authorList>
            <person name="Varghese N."/>
            <person name="Submissions S."/>
        </authorList>
    </citation>
    <scope>NUCLEOTIDE SEQUENCE [LARGE SCALE GENOMIC DNA]</scope>
    <source>
        <strain evidence="2">DSM 25811 / CCM 8410 / LMG 26954 / E90</strain>
    </source>
</reference>
<evidence type="ECO:0000313" key="2">
    <source>
        <dbReference type="Proteomes" id="UP000198757"/>
    </source>
</evidence>
<sequence>MITKNAFTALALSFPGTEARPHFERMGFKVTGRRMFATYLDKDHTANIFLSPGEQAVFCRMDPTNIYPVPNKWGEKGATTFALSSVAVQLVTEALLSAYNEIVKKKK</sequence>